<feature type="region of interest" description="Disordered" evidence="1">
    <location>
        <begin position="1"/>
        <end position="62"/>
    </location>
</feature>
<feature type="compositionally biased region" description="Polar residues" evidence="1">
    <location>
        <begin position="47"/>
        <end position="62"/>
    </location>
</feature>
<evidence type="ECO:0000313" key="2">
    <source>
        <dbReference type="EMBL" id="EUC33259.1"/>
    </source>
</evidence>
<accession>W6YCL0</accession>
<feature type="region of interest" description="Disordered" evidence="1">
    <location>
        <begin position="207"/>
        <end position="282"/>
    </location>
</feature>
<organism evidence="2 3">
    <name type="scientific">Cochliobolus carbonum (strain 26-R-13)</name>
    <name type="common">Maize leaf spot fungus</name>
    <name type="synonym">Bipolaris zeicola</name>
    <dbReference type="NCBI Taxonomy" id="930089"/>
    <lineage>
        <taxon>Eukaryota</taxon>
        <taxon>Fungi</taxon>
        <taxon>Dikarya</taxon>
        <taxon>Ascomycota</taxon>
        <taxon>Pezizomycotina</taxon>
        <taxon>Dothideomycetes</taxon>
        <taxon>Pleosporomycetidae</taxon>
        <taxon>Pleosporales</taxon>
        <taxon>Pleosporineae</taxon>
        <taxon>Pleosporaceae</taxon>
        <taxon>Bipolaris</taxon>
    </lineage>
</organism>
<evidence type="ECO:0000256" key="1">
    <source>
        <dbReference type="SAM" id="MobiDB-lite"/>
    </source>
</evidence>
<gene>
    <name evidence="2" type="ORF">COCCADRAFT_96629</name>
</gene>
<feature type="compositionally biased region" description="Polar residues" evidence="1">
    <location>
        <begin position="1"/>
        <end position="17"/>
    </location>
</feature>
<reference evidence="2 3" key="1">
    <citation type="journal article" date="2013" name="PLoS Genet.">
        <title>Comparative genome structure, secondary metabolite, and effector coding capacity across Cochliobolus pathogens.</title>
        <authorList>
            <person name="Condon B.J."/>
            <person name="Leng Y."/>
            <person name="Wu D."/>
            <person name="Bushley K.E."/>
            <person name="Ohm R.A."/>
            <person name="Otillar R."/>
            <person name="Martin J."/>
            <person name="Schackwitz W."/>
            <person name="Grimwood J."/>
            <person name="MohdZainudin N."/>
            <person name="Xue C."/>
            <person name="Wang R."/>
            <person name="Manning V.A."/>
            <person name="Dhillon B."/>
            <person name="Tu Z.J."/>
            <person name="Steffenson B.J."/>
            <person name="Salamov A."/>
            <person name="Sun H."/>
            <person name="Lowry S."/>
            <person name="LaButti K."/>
            <person name="Han J."/>
            <person name="Copeland A."/>
            <person name="Lindquist E."/>
            <person name="Barry K."/>
            <person name="Schmutz J."/>
            <person name="Baker S.E."/>
            <person name="Ciuffetti L.M."/>
            <person name="Grigoriev I.V."/>
            <person name="Zhong S."/>
            <person name="Turgeon B.G."/>
        </authorList>
    </citation>
    <scope>NUCLEOTIDE SEQUENCE [LARGE SCALE GENOMIC DNA]</scope>
    <source>
        <strain evidence="2 3">26-R-13</strain>
    </source>
</reference>
<feature type="region of interest" description="Disordered" evidence="1">
    <location>
        <begin position="142"/>
        <end position="166"/>
    </location>
</feature>
<proteinExistence type="predicted"/>
<dbReference type="GeneID" id="19154195"/>
<feature type="compositionally biased region" description="Polar residues" evidence="1">
    <location>
        <begin position="25"/>
        <end position="34"/>
    </location>
</feature>
<dbReference type="RefSeq" id="XP_007712461.1">
    <property type="nucleotide sequence ID" value="XM_007714271.1"/>
</dbReference>
<dbReference type="HOGENOM" id="CLU_737674_0_0_1"/>
<protein>
    <submittedName>
        <fullName evidence="2">Uncharacterized protein</fullName>
    </submittedName>
</protein>
<keyword evidence="3" id="KW-1185">Reference proteome</keyword>
<dbReference type="EMBL" id="KI964614">
    <property type="protein sequence ID" value="EUC33259.1"/>
    <property type="molecule type" value="Genomic_DNA"/>
</dbReference>
<dbReference type="OrthoDB" id="3694726at2759"/>
<feature type="compositionally biased region" description="Basic residues" evidence="1">
    <location>
        <begin position="258"/>
        <end position="282"/>
    </location>
</feature>
<dbReference type="Proteomes" id="UP000053841">
    <property type="component" value="Unassembled WGS sequence"/>
</dbReference>
<sequence>MCKFSSSTINSNTQSENAAVDLEGSTGSTKSSHSVHQRPGLEESRTKASGSSPSADTHPYSSPSFTISELVHALGIAGVSTFGRLRFRTAKRILYELRRRFERQKLEYQAVMSVCQRQGSWRAHESGRISKVVTGKKNFTGKATTHIRKQKGEKPKSKAKKSKEPLIRKLTISTERDPEALSKTSRILAFQTACLAEEAGAILTSIQPRRLRTQTKPRRSLSRARRARRLHFPRHRKFGTKIRYHKSNVGADPTARKPLSKRKPSPKQRKPTIRKRTSRPRVRHVRIPILIKRHASFFTGTIRYPDGARAKFKRSSLSRLRGEAARGRTRGAVLRRVPVEWRATAAAVGVKRREEARRLAATVEGWLGGGDEGKK</sequence>
<feature type="compositionally biased region" description="Basic and acidic residues" evidence="1">
    <location>
        <begin position="150"/>
        <end position="166"/>
    </location>
</feature>
<evidence type="ECO:0000313" key="3">
    <source>
        <dbReference type="Proteomes" id="UP000053841"/>
    </source>
</evidence>
<name>W6YCL0_COCC2</name>
<feature type="compositionally biased region" description="Basic residues" evidence="1">
    <location>
        <begin position="209"/>
        <end position="246"/>
    </location>
</feature>
<dbReference type="AlphaFoldDB" id="W6YCL0"/>
<dbReference type="KEGG" id="bze:COCCADRAFT_96629"/>